<dbReference type="SUPFAM" id="SSF49503">
    <property type="entry name" value="Cupredoxins"/>
    <property type="match status" value="1"/>
</dbReference>
<proteinExistence type="inferred from homology"/>
<keyword evidence="7 20" id="KW-0812">Transmembrane</keyword>
<evidence type="ECO:0000256" key="13">
    <source>
        <dbReference type="ARBA" id="ARBA00023008"/>
    </source>
</evidence>
<dbReference type="InterPro" id="IPR045187">
    <property type="entry name" value="CcO_II"/>
</dbReference>
<evidence type="ECO:0000259" key="22">
    <source>
        <dbReference type="PROSITE" id="PS50999"/>
    </source>
</evidence>
<protein>
    <recommendedName>
        <fullName evidence="3">cytochrome-c oxidase</fullName>
        <ecNumber evidence="3">7.1.1.9</ecNumber>
    </recommendedName>
    <alternativeName>
        <fullName evidence="17">Cytochrome aa3 subunit 2</fullName>
    </alternativeName>
    <alternativeName>
        <fullName evidence="16">Cytochrome c oxidase polypeptide II</fullName>
    </alternativeName>
</protein>
<dbReference type="GO" id="GO:0042773">
    <property type="term" value="P:ATP synthesis coupled electron transport"/>
    <property type="evidence" value="ECO:0007669"/>
    <property type="project" value="TreeGrafter"/>
</dbReference>
<evidence type="ECO:0000256" key="19">
    <source>
        <dbReference type="SAM" id="MobiDB-lite"/>
    </source>
</evidence>
<dbReference type="Proteomes" id="UP000214646">
    <property type="component" value="Unassembled WGS sequence"/>
</dbReference>
<evidence type="ECO:0000256" key="11">
    <source>
        <dbReference type="ARBA" id="ARBA00022989"/>
    </source>
</evidence>
<evidence type="ECO:0000256" key="1">
    <source>
        <dbReference type="ARBA" id="ARBA00004141"/>
    </source>
</evidence>
<comment type="function">
    <text evidence="15">Subunits I and II form the functional core of the enzyme complex. Electrons originating in cytochrome c are transferred via heme a and Cu(A) to the binuclear center formed by heme a3 and Cu(B).</text>
</comment>
<evidence type="ECO:0000256" key="10">
    <source>
        <dbReference type="ARBA" id="ARBA00022982"/>
    </source>
</evidence>
<evidence type="ECO:0000256" key="20">
    <source>
        <dbReference type="SAM" id="Phobius"/>
    </source>
</evidence>
<dbReference type="InterPro" id="IPR036909">
    <property type="entry name" value="Cyt_c-like_dom_sf"/>
</dbReference>
<evidence type="ECO:0000256" key="3">
    <source>
        <dbReference type="ARBA" id="ARBA00012949"/>
    </source>
</evidence>
<keyword evidence="10" id="KW-0249">Electron transport</keyword>
<evidence type="ECO:0000256" key="12">
    <source>
        <dbReference type="ARBA" id="ARBA00023004"/>
    </source>
</evidence>
<keyword evidence="13" id="KW-0186">Copper</keyword>
<evidence type="ECO:0000259" key="21">
    <source>
        <dbReference type="PROSITE" id="PS50857"/>
    </source>
</evidence>
<sequence length="346" mass="39113">MLASIEIPFLPPQATEFAKESDLLFWYINAVVLVASIVVYGMLTYFCFAYARKSPTDKTPRILGSTKLEVAWSVIPLIFFLSFFVWGTKLYSEQLKTPQDAPEYFVVGKQWMWKIQHPDGQREINELHLPVDTTVKVTGTSEDVIHDFGIPAFRSKMDVVPGRNTTTWYKPTLVGTYHIFCDQYCGQGHSQMVGKVHVLSQADYESWKEGSFRIREGKNVVDGSPAWEGRKLFLKLQCHACHNAENNARAPRLEAMYGTTRPLQGGTLQKFDDEYIRQSVRNPMAKVAEGWKPIMPAFPLDKVDEIELRNLTAFIKSLKPGDLPRRTEQFPAPVGAPTTATEGGSK</sequence>
<evidence type="ECO:0000256" key="14">
    <source>
        <dbReference type="ARBA" id="ARBA00023136"/>
    </source>
</evidence>
<dbReference type="InterPro" id="IPR008972">
    <property type="entry name" value="Cupredoxin"/>
</dbReference>
<dbReference type="EMBL" id="NIDE01000017">
    <property type="protein sequence ID" value="OWK36199.1"/>
    <property type="molecule type" value="Genomic_DNA"/>
</dbReference>
<comment type="caution">
    <text evidence="24">The sequence shown here is derived from an EMBL/GenBank/DDBJ whole genome shotgun (WGS) entry which is preliminary data.</text>
</comment>
<evidence type="ECO:0000313" key="25">
    <source>
        <dbReference type="Proteomes" id="UP000214646"/>
    </source>
</evidence>
<dbReference type="GO" id="GO:0016491">
    <property type="term" value="F:oxidoreductase activity"/>
    <property type="evidence" value="ECO:0007669"/>
    <property type="project" value="InterPro"/>
</dbReference>
<evidence type="ECO:0000256" key="4">
    <source>
        <dbReference type="ARBA" id="ARBA00022448"/>
    </source>
</evidence>
<evidence type="ECO:0000256" key="18">
    <source>
        <dbReference type="PROSITE-ProRule" id="PRU00433"/>
    </source>
</evidence>
<feature type="transmembrane region" description="Helical" evidence="20">
    <location>
        <begin position="70"/>
        <end position="87"/>
    </location>
</feature>
<evidence type="ECO:0000256" key="2">
    <source>
        <dbReference type="ARBA" id="ARBA00007866"/>
    </source>
</evidence>
<keyword evidence="14 20" id="KW-0472">Membrane</keyword>
<gene>
    <name evidence="24" type="ORF">FRUB_08762</name>
</gene>
<evidence type="ECO:0000256" key="5">
    <source>
        <dbReference type="ARBA" id="ARBA00022617"/>
    </source>
</evidence>
<feature type="region of interest" description="Disordered" evidence="19">
    <location>
        <begin position="322"/>
        <end position="346"/>
    </location>
</feature>
<dbReference type="GO" id="GO:0020037">
    <property type="term" value="F:heme binding"/>
    <property type="evidence" value="ECO:0007669"/>
    <property type="project" value="InterPro"/>
</dbReference>
<keyword evidence="6" id="KW-0679">Respiratory chain</keyword>
<keyword evidence="8 18" id="KW-0479">Metal-binding</keyword>
<keyword evidence="12 18" id="KW-0408">Iron</keyword>
<dbReference type="PANTHER" id="PTHR22888:SF9">
    <property type="entry name" value="CYTOCHROME C OXIDASE SUBUNIT 2"/>
    <property type="match status" value="1"/>
</dbReference>
<dbReference type="Gene3D" id="1.10.287.90">
    <property type="match status" value="1"/>
</dbReference>
<dbReference type="PROSITE" id="PS50999">
    <property type="entry name" value="COX2_TM"/>
    <property type="match status" value="1"/>
</dbReference>
<evidence type="ECO:0000256" key="9">
    <source>
        <dbReference type="ARBA" id="ARBA00022967"/>
    </source>
</evidence>
<dbReference type="NCBIfam" id="TIGR02866">
    <property type="entry name" value="CoxB"/>
    <property type="match status" value="1"/>
</dbReference>
<dbReference type="CDD" id="cd13915">
    <property type="entry name" value="CuRO_HCO_II_like_2"/>
    <property type="match status" value="1"/>
</dbReference>
<dbReference type="PROSITE" id="PS50857">
    <property type="entry name" value="COX2_CUA"/>
    <property type="match status" value="1"/>
</dbReference>
<organism evidence="24 25">
    <name type="scientific">Fimbriiglobus ruber</name>
    <dbReference type="NCBI Taxonomy" id="1908690"/>
    <lineage>
        <taxon>Bacteria</taxon>
        <taxon>Pseudomonadati</taxon>
        <taxon>Planctomycetota</taxon>
        <taxon>Planctomycetia</taxon>
        <taxon>Gemmatales</taxon>
        <taxon>Gemmataceae</taxon>
        <taxon>Fimbriiglobus</taxon>
    </lineage>
</organism>
<dbReference type="Gene3D" id="2.60.40.420">
    <property type="entry name" value="Cupredoxins - blue copper proteins"/>
    <property type="match status" value="1"/>
</dbReference>
<dbReference type="Pfam" id="PF00034">
    <property type="entry name" value="Cytochrom_C"/>
    <property type="match status" value="1"/>
</dbReference>
<evidence type="ECO:0000256" key="16">
    <source>
        <dbReference type="ARBA" id="ARBA00031389"/>
    </source>
</evidence>
<keyword evidence="11 20" id="KW-1133">Transmembrane helix</keyword>
<evidence type="ECO:0000256" key="7">
    <source>
        <dbReference type="ARBA" id="ARBA00022692"/>
    </source>
</evidence>
<dbReference type="InterPro" id="IPR002429">
    <property type="entry name" value="CcO_II-like_C"/>
</dbReference>
<dbReference type="GO" id="GO:0005507">
    <property type="term" value="F:copper ion binding"/>
    <property type="evidence" value="ECO:0007669"/>
    <property type="project" value="InterPro"/>
</dbReference>
<dbReference type="EC" id="7.1.1.9" evidence="3"/>
<feature type="domain" description="Cytochrome c" evidence="23">
    <location>
        <begin position="224"/>
        <end position="319"/>
    </location>
</feature>
<dbReference type="RefSeq" id="WP_088259243.1">
    <property type="nucleotide sequence ID" value="NZ_NIDE01000017.1"/>
</dbReference>
<keyword evidence="5 18" id="KW-0349">Heme</keyword>
<keyword evidence="25" id="KW-1185">Reference proteome</keyword>
<dbReference type="SUPFAM" id="SSF46626">
    <property type="entry name" value="Cytochrome c"/>
    <property type="match status" value="1"/>
</dbReference>
<evidence type="ECO:0000259" key="23">
    <source>
        <dbReference type="PROSITE" id="PS51007"/>
    </source>
</evidence>
<comment type="subcellular location">
    <subcellularLocation>
        <location evidence="1">Membrane</location>
        <topology evidence="1">Multi-pass membrane protein</topology>
    </subcellularLocation>
</comment>
<dbReference type="InterPro" id="IPR036257">
    <property type="entry name" value="Cyt_c_oxidase_su2_TM_sf"/>
</dbReference>
<keyword evidence="4" id="KW-0813">Transport</keyword>
<evidence type="ECO:0000256" key="6">
    <source>
        <dbReference type="ARBA" id="ARBA00022660"/>
    </source>
</evidence>
<evidence type="ECO:0000313" key="24">
    <source>
        <dbReference type="EMBL" id="OWK36199.1"/>
    </source>
</evidence>
<evidence type="ECO:0000256" key="17">
    <source>
        <dbReference type="ARBA" id="ARBA00031399"/>
    </source>
</evidence>
<dbReference type="OrthoDB" id="9773456at2"/>
<dbReference type="PROSITE" id="PS51007">
    <property type="entry name" value="CYTC"/>
    <property type="match status" value="1"/>
</dbReference>
<feature type="domain" description="Cytochrome oxidase subunit II copper A binding" evidence="21">
    <location>
        <begin position="99"/>
        <end position="210"/>
    </location>
</feature>
<feature type="transmembrane region" description="Helical" evidence="20">
    <location>
        <begin position="24"/>
        <end position="49"/>
    </location>
</feature>
<dbReference type="PROSITE" id="PS00078">
    <property type="entry name" value="COX2"/>
    <property type="match status" value="1"/>
</dbReference>
<dbReference type="InterPro" id="IPR014222">
    <property type="entry name" value="Cyt_c_oxidase_su2"/>
</dbReference>
<dbReference type="Gene3D" id="1.10.760.10">
    <property type="entry name" value="Cytochrome c-like domain"/>
    <property type="match status" value="1"/>
</dbReference>
<name>A0A225DGA1_9BACT</name>
<accession>A0A225DGA1</accession>
<evidence type="ECO:0000256" key="8">
    <source>
        <dbReference type="ARBA" id="ARBA00022723"/>
    </source>
</evidence>
<dbReference type="InterPro" id="IPR011759">
    <property type="entry name" value="Cyt_c_oxidase_su2_TM_dom"/>
</dbReference>
<dbReference type="AlphaFoldDB" id="A0A225DGA1"/>
<dbReference type="InterPro" id="IPR009056">
    <property type="entry name" value="Cyt_c-like_dom"/>
</dbReference>
<keyword evidence="9" id="KW-1278">Translocase</keyword>
<reference evidence="25" key="1">
    <citation type="submission" date="2017-06" db="EMBL/GenBank/DDBJ databases">
        <title>Genome analysis of Fimbriiglobus ruber SP5, the first member of the order Planctomycetales with confirmed chitinolytic capability.</title>
        <authorList>
            <person name="Ravin N.V."/>
            <person name="Rakitin A.L."/>
            <person name="Ivanova A.A."/>
            <person name="Beletsky A.V."/>
            <person name="Kulichevskaya I.S."/>
            <person name="Mardanov A.V."/>
            <person name="Dedysh S.N."/>
        </authorList>
    </citation>
    <scope>NUCLEOTIDE SEQUENCE [LARGE SCALE GENOMIC DNA]</scope>
    <source>
        <strain evidence="25">SP5</strain>
    </source>
</reference>
<dbReference type="GO" id="GO:0004129">
    <property type="term" value="F:cytochrome-c oxidase activity"/>
    <property type="evidence" value="ECO:0007669"/>
    <property type="project" value="UniProtKB-EC"/>
</dbReference>
<comment type="similarity">
    <text evidence="2">Belongs to the cytochrome c oxidase subunit 2 family.</text>
</comment>
<evidence type="ECO:0000256" key="15">
    <source>
        <dbReference type="ARBA" id="ARBA00024688"/>
    </source>
</evidence>
<dbReference type="InterPro" id="IPR001505">
    <property type="entry name" value="Copper_CuA"/>
</dbReference>
<feature type="domain" description="Cytochrome oxidase subunit II transmembrane region profile" evidence="22">
    <location>
        <begin position="1"/>
        <end position="98"/>
    </location>
</feature>
<dbReference type="PANTHER" id="PTHR22888">
    <property type="entry name" value="CYTOCHROME C OXIDASE, SUBUNIT II"/>
    <property type="match status" value="1"/>
</dbReference>
<dbReference type="Pfam" id="PF00116">
    <property type="entry name" value="COX2"/>
    <property type="match status" value="1"/>
</dbReference>
<dbReference type="GO" id="GO:0016020">
    <property type="term" value="C:membrane"/>
    <property type="evidence" value="ECO:0007669"/>
    <property type="project" value="UniProtKB-SubCell"/>
</dbReference>
<dbReference type="SUPFAM" id="SSF81464">
    <property type="entry name" value="Cytochrome c oxidase subunit II-like, transmembrane region"/>
    <property type="match status" value="1"/>
</dbReference>